<protein>
    <submittedName>
        <fullName evidence="2">Uncharacterized protein</fullName>
    </submittedName>
</protein>
<organism evidence="2 3">
    <name type="scientific">Periophthalmus magnuspinnatus</name>
    <dbReference type="NCBI Taxonomy" id="409849"/>
    <lineage>
        <taxon>Eukaryota</taxon>
        <taxon>Metazoa</taxon>
        <taxon>Chordata</taxon>
        <taxon>Craniata</taxon>
        <taxon>Vertebrata</taxon>
        <taxon>Euteleostomi</taxon>
        <taxon>Actinopterygii</taxon>
        <taxon>Neopterygii</taxon>
        <taxon>Teleostei</taxon>
        <taxon>Neoteleostei</taxon>
        <taxon>Acanthomorphata</taxon>
        <taxon>Gobiaria</taxon>
        <taxon>Gobiiformes</taxon>
        <taxon>Gobioidei</taxon>
        <taxon>Gobiidae</taxon>
        <taxon>Oxudercinae</taxon>
        <taxon>Periophthalmus</taxon>
    </lineage>
</organism>
<reference evidence="2" key="1">
    <citation type="submission" date="2025-08" db="UniProtKB">
        <authorList>
            <consortium name="Ensembl"/>
        </authorList>
    </citation>
    <scope>IDENTIFICATION</scope>
</reference>
<feature type="region of interest" description="Disordered" evidence="1">
    <location>
        <begin position="123"/>
        <end position="159"/>
    </location>
</feature>
<evidence type="ECO:0000313" key="2">
    <source>
        <dbReference type="Ensembl" id="ENSPMGP00000026522.1"/>
    </source>
</evidence>
<accession>A0A3B4B9X5</accession>
<dbReference type="Proteomes" id="UP000261520">
    <property type="component" value="Unplaced"/>
</dbReference>
<dbReference type="STRING" id="409849.ENSPMGP00000026522"/>
<evidence type="ECO:0000256" key="1">
    <source>
        <dbReference type="SAM" id="MobiDB-lite"/>
    </source>
</evidence>
<sequence>VMKSTGPVYGDVRLLFVQLHGSNDKRHVSERLLCDGSYSPKVCKLTSLHLFAVFRHVVRSDGPQELYVIVTVVFGHLLAAGFVRSLQTDLHFPVEAIVQEEVVRHADSVRLHGMTLRDIVPPVCPGSSPGPPPSGTCLKHLSREASRRHHEQMPEPPPLQLYSELLPCD</sequence>
<reference evidence="2" key="2">
    <citation type="submission" date="2025-09" db="UniProtKB">
        <authorList>
            <consortium name="Ensembl"/>
        </authorList>
    </citation>
    <scope>IDENTIFICATION</scope>
</reference>
<proteinExistence type="predicted"/>
<name>A0A3B4B9X5_9GOBI</name>
<keyword evidence="3" id="KW-1185">Reference proteome</keyword>
<feature type="compositionally biased region" description="Pro residues" evidence="1">
    <location>
        <begin position="123"/>
        <end position="134"/>
    </location>
</feature>
<dbReference type="AlphaFoldDB" id="A0A3B4B9X5"/>
<dbReference type="Ensembl" id="ENSPMGT00000028244.1">
    <property type="protein sequence ID" value="ENSPMGP00000026522.1"/>
    <property type="gene ID" value="ENSPMGG00000021394.1"/>
</dbReference>
<evidence type="ECO:0000313" key="3">
    <source>
        <dbReference type="Proteomes" id="UP000261520"/>
    </source>
</evidence>